<dbReference type="Pfam" id="PF18962">
    <property type="entry name" value="Por_Secre_tail"/>
    <property type="match status" value="1"/>
</dbReference>
<accession>A0A6N9NKY6</accession>
<dbReference type="InterPro" id="IPR013517">
    <property type="entry name" value="FG-GAP"/>
</dbReference>
<dbReference type="PANTHER" id="PTHR46580">
    <property type="entry name" value="SENSOR KINASE-RELATED"/>
    <property type="match status" value="1"/>
</dbReference>
<sequence length="841" mass="93754">MQFSRKTTIIFVMFLFHQLCFGQFTYELADTIQVSENGKLLKSALAGGFNAPQFNNIDLDGDGKMDLIVFDRAGHKITPYLNKGGLGSINYEYAPQYLKIFPPFIFDWMKLIDYDCDGRADLFHGNQSSNVIVHRNIGSTGNIQFGPGELLFIKSNSSFPQNLSAIKTDIPGIADIDGDGDIDFLTFGATQLLYQKNVSMDSLGVCGLKFELRSVCWGSFTEGGLDEQIFLDSCGFNTIVNPELTGDGTKGTQQNTDKHAGSTVTLYDFDNKNGMDLLLGDISSYSVKRLINGDMSPDFKSSKIVSYDGVYPPDSLNRNKIAIFPAAYIQDFNNDGKDDLILTVNTSDDTNALNAKNIRLFLNNGTVGNPDFTYLKSDFLQDEILDFGRGSLPTFFDYNSDGLMDIVVGNEYYLDDSSKIEGRLALLKNVGTLNYPKFELVNRNYLQIDTLPLLGFGSRATRRLSTAFGDLDNDGDKDMIIGDESGKLHYFENVASIGAEADFRLSEQNFQQIEVGENANPRILDLDKDGKLDLVVGEILGNLNFFKNRGTNANPIFTLKIDSIIWEGNYIYRYYLGGNPDLSGLTINKRYEITETNIPANKGFLYLTSINQSNYSLTFRNYIIDSDTINESGKGYIGVVYDSIGNVRDFISDNRNRSSNNSQPLFYEYQGKLQLLSPTNDGRIKSFTDIDSNIFGSFTYYQDNALEVNLGYNLSGDVYDLNNDGKIDIVLGNESGGINILYGDGFVGIDDQHPSFQSSNKSGLSVFPNPTDGEFNIQITNFKEGNNYQIKIFDLVGKLILSKSINQEITRLDINQQNKGIYFIQLLTDGKVSRSEKLVIR</sequence>
<reference evidence="3 4" key="1">
    <citation type="submission" date="2019-12" db="EMBL/GenBank/DDBJ databases">
        <authorList>
            <person name="Zhao J."/>
        </authorList>
    </citation>
    <scope>NUCLEOTIDE SEQUENCE [LARGE SCALE GENOMIC DNA]</scope>
    <source>
        <strain evidence="3 4">S-15</strain>
    </source>
</reference>
<evidence type="ECO:0000313" key="4">
    <source>
        <dbReference type="Proteomes" id="UP000470771"/>
    </source>
</evidence>
<keyword evidence="1" id="KW-0732">Signal</keyword>
<evidence type="ECO:0000256" key="1">
    <source>
        <dbReference type="ARBA" id="ARBA00022729"/>
    </source>
</evidence>
<dbReference type="Proteomes" id="UP000470771">
    <property type="component" value="Unassembled WGS sequence"/>
</dbReference>
<dbReference type="InterPro" id="IPR026444">
    <property type="entry name" value="Secre_tail"/>
</dbReference>
<comment type="caution">
    <text evidence="3">The sequence shown here is derived from an EMBL/GenBank/DDBJ whole genome shotgun (WGS) entry which is preliminary data.</text>
</comment>
<evidence type="ECO:0000259" key="2">
    <source>
        <dbReference type="Pfam" id="PF18962"/>
    </source>
</evidence>
<dbReference type="PANTHER" id="PTHR46580:SF4">
    <property type="entry name" value="ATP_GTP-BINDING PROTEIN"/>
    <property type="match status" value="1"/>
</dbReference>
<gene>
    <name evidence="3" type="ORF">GQN54_10680</name>
</gene>
<organism evidence="3 4">
    <name type="scientific">Acidiluteibacter ferrifornacis</name>
    <dbReference type="NCBI Taxonomy" id="2692424"/>
    <lineage>
        <taxon>Bacteria</taxon>
        <taxon>Pseudomonadati</taxon>
        <taxon>Bacteroidota</taxon>
        <taxon>Flavobacteriia</taxon>
        <taxon>Flavobacteriales</taxon>
        <taxon>Cryomorphaceae</taxon>
        <taxon>Acidiluteibacter</taxon>
    </lineage>
</organism>
<evidence type="ECO:0000313" key="3">
    <source>
        <dbReference type="EMBL" id="NBG66583.1"/>
    </source>
</evidence>
<dbReference type="SUPFAM" id="SSF69318">
    <property type="entry name" value="Integrin alpha N-terminal domain"/>
    <property type="match status" value="2"/>
</dbReference>
<dbReference type="InterPro" id="IPR028994">
    <property type="entry name" value="Integrin_alpha_N"/>
</dbReference>
<protein>
    <submittedName>
        <fullName evidence="3">T9SS type A sorting domain-containing protein</fullName>
    </submittedName>
</protein>
<dbReference type="NCBIfam" id="TIGR04183">
    <property type="entry name" value="Por_Secre_tail"/>
    <property type="match status" value="1"/>
</dbReference>
<dbReference type="Pfam" id="PF13517">
    <property type="entry name" value="FG-GAP_3"/>
    <property type="match status" value="2"/>
</dbReference>
<dbReference type="Gene3D" id="2.130.10.130">
    <property type="entry name" value="Integrin alpha, N-terminal"/>
    <property type="match status" value="1"/>
</dbReference>
<name>A0A6N9NKY6_9FLAO</name>
<dbReference type="EMBL" id="WWNE01000008">
    <property type="protein sequence ID" value="NBG66583.1"/>
    <property type="molecule type" value="Genomic_DNA"/>
</dbReference>
<dbReference type="AlphaFoldDB" id="A0A6N9NKY6"/>
<dbReference type="RefSeq" id="WP_160633540.1">
    <property type="nucleotide sequence ID" value="NZ_WWNE01000008.1"/>
</dbReference>
<proteinExistence type="predicted"/>
<feature type="domain" description="Secretion system C-terminal sorting" evidence="2">
    <location>
        <begin position="766"/>
        <end position="840"/>
    </location>
</feature>
<keyword evidence="4" id="KW-1185">Reference proteome</keyword>